<protein>
    <recommendedName>
        <fullName evidence="5">Protein kinase domain-containing protein</fullName>
    </recommendedName>
</protein>
<evidence type="ECO:0000256" key="4">
    <source>
        <dbReference type="ARBA" id="ARBA00022840"/>
    </source>
</evidence>
<evidence type="ECO:0000256" key="3">
    <source>
        <dbReference type="ARBA" id="ARBA00022777"/>
    </source>
</evidence>
<dbReference type="GO" id="GO:0005634">
    <property type="term" value="C:nucleus"/>
    <property type="evidence" value="ECO:0007669"/>
    <property type="project" value="TreeGrafter"/>
</dbReference>
<feature type="domain" description="Protein kinase" evidence="5">
    <location>
        <begin position="1"/>
        <end position="142"/>
    </location>
</feature>
<dbReference type="GO" id="GO:0005524">
    <property type="term" value="F:ATP binding"/>
    <property type="evidence" value="ECO:0007669"/>
    <property type="project" value="UniProtKB-KW"/>
</dbReference>
<name>A0AAF3J5M2_9BILA</name>
<dbReference type="GO" id="GO:0004672">
    <property type="term" value="F:protein kinase activity"/>
    <property type="evidence" value="ECO:0007669"/>
    <property type="project" value="InterPro"/>
</dbReference>
<dbReference type="Gene3D" id="1.10.510.10">
    <property type="entry name" value="Transferase(Phosphotransferase) domain 1"/>
    <property type="match status" value="1"/>
</dbReference>
<dbReference type="GO" id="GO:0005737">
    <property type="term" value="C:cytoplasm"/>
    <property type="evidence" value="ECO:0007669"/>
    <property type="project" value="TreeGrafter"/>
</dbReference>
<evidence type="ECO:0000313" key="6">
    <source>
        <dbReference type="Proteomes" id="UP000887575"/>
    </source>
</evidence>
<reference evidence="7" key="1">
    <citation type="submission" date="2024-02" db="UniProtKB">
        <authorList>
            <consortium name="WormBaseParasite"/>
        </authorList>
    </citation>
    <scope>IDENTIFICATION</scope>
</reference>
<dbReference type="AlphaFoldDB" id="A0AAF3J5M2"/>
<keyword evidence="3" id="KW-0418">Kinase</keyword>
<dbReference type="PANTHER" id="PTHR11042">
    <property type="entry name" value="EUKARYOTIC TRANSLATION INITIATION FACTOR 2-ALPHA KINASE EIF2-ALPHA KINASE -RELATED"/>
    <property type="match status" value="1"/>
</dbReference>
<keyword evidence="1" id="KW-0808">Transferase</keyword>
<dbReference type="PROSITE" id="PS50011">
    <property type="entry name" value="PROTEIN_KINASE_DOM"/>
    <property type="match status" value="1"/>
</dbReference>
<evidence type="ECO:0000259" key="5">
    <source>
        <dbReference type="PROSITE" id="PS50011"/>
    </source>
</evidence>
<dbReference type="InterPro" id="IPR000719">
    <property type="entry name" value="Prot_kinase_dom"/>
</dbReference>
<proteinExistence type="predicted"/>
<sequence>MVTEHFDLMLGDFGLVREIDPAANSTLTHTGTKLYMSPEISKPIRPRPDERKFDILMKSDLYSMGLVLWEIIERRKICSVSAFDCWDKLVDDLWSDAFVLPLAECDHEIKLLIQMCVDAKYYRRPTTEEACKTIREMNDRFVSTAICFENNNRNTLIRPLGFDGTMDEVSVSDSYLSFYDIYHWNEPKYRENRIEKFIAQLDSLPRNFHELEIFSKIYQTLSPEDFLNNHLPELCKTVLRKEILQFIEAQRLFLYPYTFYTDETPSFQEFSIPGKLLQSLINETVLVSDKKIQKTVLEREWRALILYLWTQSLLMEDSFKKLHQKLATFFSGEILELEHREGTFFIEAPLPLNTYVFQLSVSPIGSKEMIYSQLTARELLDYNAAHAWFTARLTRETPKTNLPETIGFSCFYFFRTKQIKDKIFSRPKRYLLFDRPTNDQQVLCLDLSTKQLLKRYIRNEDIDEERFQLMQFDKLLEVLKKNESLENKENK</sequence>
<keyword evidence="6" id="KW-1185">Reference proteome</keyword>
<keyword evidence="2" id="KW-0547">Nucleotide-binding</keyword>
<evidence type="ECO:0000256" key="1">
    <source>
        <dbReference type="ARBA" id="ARBA00022679"/>
    </source>
</evidence>
<dbReference type="InterPro" id="IPR011009">
    <property type="entry name" value="Kinase-like_dom_sf"/>
</dbReference>
<dbReference type="Proteomes" id="UP000887575">
    <property type="component" value="Unassembled WGS sequence"/>
</dbReference>
<dbReference type="Pfam" id="PF00069">
    <property type="entry name" value="Pkinase"/>
    <property type="match status" value="1"/>
</dbReference>
<dbReference type="InterPro" id="IPR050339">
    <property type="entry name" value="CC_SR_Kinase"/>
</dbReference>
<accession>A0AAF3J5M2</accession>
<organism evidence="6 7">
    <name type="scientific">Mesorhabditis belari</name>
    <dbReference type="NCBI Taxonomy" id="2138241"/>
    <lineage>
        <taxon>Eukaryota</taxon>
        <taxon>Metazoa</taxon>
        <taxon>Ecdysozoa</taxon>
        <taxon>Nematoda</taxon>
        <taxon>Chromadorea</taxon>
        <taxon>Rhabditida</taxon>
        <taxon>Rhabditina</taxon>
        <taxon>Rhabditomorpha</taxon>
        <taxon>Rhabditoidea</taxon>
        <taxon>Rhabditidae</taxon>
        <taxon>Mesorhabditinae</taxon>
        <taxon>Mesorhabditis</taxon>
    </lineage>
</organism>
<evidence type="ECO:0000256" key="2">
    <source>
        <dbReference type="ARBA" id="ARBA00022741"/>
    </source>
</evidence>
<evidence type="ECO:0000313" key="7">
    <source>
        <dbReference type="WBParaSite" id="MBELARI_LOCUS177"/>
    </source>
</evidence>
<dbReference type="SUPFAM" id="SSF56112">
    <property type="entry name" value="Protein kinase-like (PK-like)"/>
    <property type="match status" value="1"/>
</dbReference>
<dbReference type="WBParaSite" id="MBELARI_LOCUS177">
    <property type="protein sequence ID" value="MBELARI_LOCUS177"/>
    <property type="gene ID" value="MBELARI_LOCUS177"/>
</dbReference>
<keyword evidence="4" id="KW-0067">ATP-binding</keyword>